<dbReference type="SUPFAM" id="SSF54593">
    <property type="entry name" value="Glyoxalase/Bleomycin resistance protein/Dihydroxybiphenyl dioxygenase"/>
    <property type="match status" value="1"/>
</dbReference>
<evidence type="ECO:0000313" key="2">
    <source>
        <dbReference type="EMBL" id="MBB6260367.1"/>
    </source>
</evidence>
<dbReference type="PROSITE" id="PS51819">
    <property type="entry name" value="VOC"/>
    <property type="match status" value="1"/>
</dbReference>
<dbReference type="EC" id="1.13.11.-" evidence="2"/>
<feature type="domain" description="VOC" evidence="1">
    <location>
        <begin position="7"/>
        <end position="119"/>
    </location>
</feature>
<dbReference type="RefSeq" id="WP_184220510.1">
    <property type="nucleotide sequence ID" value="NZ_JACIIU010000002.1"/>
</dbReference>
<keyword evidence="2" id="KW-0560">Oxidoreductase</keyword>
<keyword evidence="2" id="KW-0223">Dioxygenase</keyword>
<dbReference type="Pfam" id="PF22632">
    <property type="entry name" value="BphC_D1"/>
    <property type="match status" value="1"/>
</dbReference>
<dbReference type="InterPro" id="IPR004360">
    <property type="entry name" value="Glyas_Fos-R_dOase_dom"/>
</dbReference>
<gene>
    <name evidence="2" type="ORF">FHS77_000891</name>
</gene>
<protein>
    <submittedName>
        <fullName evidence="2">2,3-dihydroxy-p-cumate/2,3-dihydroxybenzoate 3,4-dioxygenase</fullName>
        <ecNumber evidence="2">1.13.11.-</ecNumber>
        <ecNumber evidence="2">1.13.11.14</ecNumber>
    </submittedName>
</protein>
<dbReference type="EMBL" id="JACIIU010000002">
    <property type="protein sequence ID" value="MBB6260367.1"/>
    <property type="molecule type" value="Genomic_DNA"/>
</dbReference>
<evidence type="ECO:0000259" key="1">
    <source>
        <dbReference type="PROSITE" id="PS51819"/>
    </source>
</evidence>
<dbReference type="Proteomes" id="UP000555393">
    <property type="component" value="Unassembled WGS sequence"/>
</dbReference>
<dbReference type="GO" id="GO:0045133">
    <property type="term" value="F:2,3-dihydroxybenzoate 3,4-dioxygenase activity"/>
    <property type="evidence" value="ECO:0007669"/>
    <property type="project" value="UniProtKB-EC"/>
</dbReference>
<reference evidence="2 3" key="1">
    <citation type="submission" date="2020-08" db="EMBL/GenBank/DDBJ databases">
        <title>Genomic Encyclopedia of Type Strains, Phase IV (KMG-IV): sequencing the most valuable type-strain genomes for metagenomic binning, comparative biology and taxonomic classification.</title>
        <authorList>
            <person name="Goeker M."/>
        </authorList>
    </citation>
    <scope>NUCLEOTIDE SEQUENCE [LARGE SCALE GENOMIC DNA]</scope>
    <source>
        <strain evidence="2 3">DSM 22336</strain>
    </source>
</reference>
<organism evidence="2 3">
    <name type="scientific">Paenochrobactrum gallinarii</name>
    <dbReference type="NCBI Taxonomy" id="643673"/>
    <lineage>
        <taxon>Bacteria</taxon>
        <taxon>Pseudomonadati</taxon>
        <taxon>Pseudomonadota</taxon>
        <taxon>Alphaproteobacteria</taxon>
        <taxon>Hyphomicrobiales</taxon>
        <taxon>Brucellaceae</taxon>
        <taxon>Paenochrobactrum</taxon>
    </lineage>
</organism>
<dbReference type="InterPro" id="IPR029068">
    <property type="entry name" value="Glyas_Bleomycin-R_OHBP_Dase"/>
</dbReference>
<proteinExistence type="predicted"/>
<evidence type="ECO:0000313" key="3">
    <source>
        <dbReference type="Proteomes" id="UP000555393"/>
    </source>
</evidence>
<accession>A0A841LV33</accession>
<dbReference type="InterPro" id="IPR037523">
    <property type="entry name" value="VOC_core"/>
</dbReference>
<dbReference type="Gene3D" id="3.10.180.10">
    <property type="entry name" value="2,3-Dihydroxybiphenyl 1,2-Dioxygenase, domain 1"/>
    <property type="match status" value="2"/>
</dbReference>
<keyword evidence="3" id="KW-1185">Reference proteome</keyword>
<name>A0A841LV33_9HYPH</name>
<sequence length="295" mass="33070">MTYTLRELRYVRFGTQDAASSHQFLTEIVGLENAGKKDGSYYYRSDARAYSVNMVAGVTKPAIAITVAHREDLDALEKQLSAHDIASTFGNEAECAERLVKACLSCTAPNGIIVEFVWRPMTSGWRYFPSRDAGVTEFQTVSLRCKDIAANEHFWTEVIGAKVSDWVGDTAYIRLDDKHHAIALYPSSRDGLMGITFNVEGINNIMQNFYFFQRQQLPIVHGPGHHPASDQIFVTTEAMKIAGQNDEPLMVTYATGMLTGEENFANPPRQYRHQPRSYCEWGSYTSVPEFAGDNV</sequence>
<dbReference type="AlphaFoldDB" id="A0A841LV33"/>
<dbReference type="Pfam" id="PF00903">
    <property type="entry name" value="Glyoxalase"/>
    <property type="match status" value="1"/>
</dbReference>
<dbReference type="EC" id="1.13.11.14" evidence="2"/>
<comment type="caution">
    <text evidence="2">The sequence shown here is derived from an EMBL/GenBank/DDBJ whole genome shotgun (WGS) entry which is preliminary data.</text>
</comment>